<evidence type="ECO:0000313" key="3">
    <source>
        <dbReference type="Proteomes" id="UP000198309"/>
    </source>
</evidence>
<dbReference type="EMBL" id="FZPC01000005">
    <property type="protein sequence ID" value="SNS65772.1"/>
    <property type="molecule type" value="Genomic_DNA"/>
</dbReference>
<keyword evidence="3" id="KW-1185">Reference proteome</keyword>
<proteinExistence type="predicted"/>
<name>A0A239GAM9_9PSED</name>
<evidence type="ECO:0000313" key="4">
    <source>
        <dbReference type="Proteomes" id="UP000199693"/>
    </source>
</evidence>
<dbReference type="Proteomes" id="UP000199693">
    <property type="component" value="Unassembled WGS sequence"/>
</dbReference>
<gene>
    <name evidence="1" type="ORF">SAMN05216189_104219</name>
    <name evidence="2" type="ORF">SAMN06295949_10545</name>
</gene>
<dbReference type="AlphaFoldDB" id="A0A239GAM9"/>
<protein>
    <submittedName>
        <fullName evidence="1">Uncharacterized protein</fullName>
    </submittedName>
</protein>
<accession>A0A239GAM9</accession>
<reference evidence="2 3" key="2">
    <citation type="submission" date="2017-06" db="EMBL/GenBank/DDBJ databases">
        <authorList>
            <person name="Varghese N."/>
            <person name="Submissions S."/>
        </authorList>
    </citation>
    <scope>NUCLEOTIDE SEQUENCE [LARGE SCALE GENOMIC DNA]</scope>
    <source>
        <strain evidence="2 3">RLD-1</strain>
    </source>
</reference>
<evidence type="ECO:0000313" key="2">
    <source>
        <dbReference type="EMBL" id="SNS65772.1"/>
    </source>
</evidence>
<evidence type="ECO:0000313" key="1">
    <source>
        <dbReference type="EMBL" id="SDK55309.1"/>
    </source>
</evidence>
<reference evidence="1 4" key="1">
    <citation type="submission" date="2016-10" db="EMBL/GenBank/DDBJ databases">
        <authorList>
            <person name="de Groot N.N."/>
        </authorList>
    </citation>
    <scope>NUCLEOTIDE SEQUENCE [LARGE SCALE GENOMIC DNA]</scope>
    <source>
        <strain evidence="1 4">CCM 7361</strain>
    </source>
</reference>
<sequence length="34" mass="3889">MKLLLDENLSRRMLPFLKKGSSSNQAIAQIRQSN</sequence>
<dbReference type="Proteomes" id="UP000198309">
    <property type="component" value="Unassembled WGS sequence"/>
</dbReference>
<organism evidence="1 4">
    <name type="scientific">Pseudomonas delhiensis</name>
    <dbReference type="NCBI Taxonomy" id="366289"/>
    <lineage>
        <taxon>Bacteria</taxon>
        <taxon>Pseudomonadati</taxon>
        <taxon>Pseudomonadota</taxon>
        <taxon>Gammaproteobacteria</taxon>
        <taxon>Pseudomonadales</taxon>
        <taxon>Pseudomonadaceae</taxon>
        <taxon>Pseudomonas</taxon>
    </lineage>
</organism>
<dbReference type="EMBL" id="FNEC01000042">
    <property type="protein sequence ID" value="SDK55309.1"/>
    <property type="molecule type" value="Genomic_DNA"/>
</dbReference>